<dbReference type="EMBL" id="X03352">
    <property type="protein sequence ID" value="CAA27058.1"/>
    <property type="molecule type" value="Genomic_DNA"/>
</dbReference>
<keyword evidence="2" id="KW-0418">Kinase</keyword>
<keyword evidence="2" id="KW-0808">Transferase</keyword>
<keyword evidence="1" id="KW-0812">Transmembrane</keyword>
<proteinExistence type="predicted"/>
<sequence length="59" mass="6764">MGSFPYSTEIKAWFITYSTCIGLLNFFCKFLYLVLFNKCYSTTSKTSTSHSSSNTSFNF</sequence>
<evidence type="ECO:0000256" key="1">
    <source>
        <dbReference type="SAM" id="Phobius"/>
    </source>
</evidence>
<feature type="transmembrane region" description="Helical" evidence="1">
    <location>
        <begin position="12"/>
        <end position="35"/>
    </location>
</feature>
<feature type="non-terminal residue" evidence="2">
    <location>
        <position position="59"/>
    </location>
</feature>
<keyword evidence="1" id="KW-1133">Transmembrane helix</keyword>
<keyword evidence="1" id="KW-0472">Membrane</keyword>
<dbReference type="AlphaFoldDB" id="Q46199"/>
<dbReference type="PIR" id="I40860">
    <property type="entry name" value="I40860"/>
</dbReference>
<name>Q46199_CLOPA</name>
<accession>Q46199</accession>
<reference evidence="2" key="1">
    <citation type="journal article" date="1985" name="J. Mol. Biol.">
        <title>Cloning and expression of Clostridium pasteurianum galactokinase gene in Escherichia coli K-12 and nucleotide sequence analysis of a region affecting the amount of the enzyme.</title>
        <authorList>
            <person name="Daldal F."/>
            <person name="Applebaum J."/>
        </authorList>
    </citation>
    <scope>NUCLEOTIDE SEQUENCE</scope>
</reference>
<organism evidence="2">
    <name type="scientific">Clostridium pasteurianum</name>
    <dbReference type="NCBI Taxonomy" id="1501"/>
    <lineage>
        <taxon>Bacteria</taxon>
        <taxon>Bacillati</taxon>
        <taxon>Bacillota</taxon>
        <taxon>Clostridia</taxon>
        <taxon>Eubacteriales</taxon>
        <taxon>Clostridiaceae</taxon>
        <taxon>Clostridium</taxon>
    </lineage>
</organism>
<protein>
    <submittedName>
        <fullName evidence="2">DNA regulating galaktokinase production</fullName>
    </submittedName>
</protein>
<dbReference type="GO" id="GO:0016301">
    <property type="term" value="F:kinase activity"/>
    <property type="evidence" value="ECO:0007669"/>
    <property type="project" value="UniProtKB-KW"/>
</dbReference>
<evidence type="ECO:0000313" key="2">
    <source>
        <dbReference type="EMBL" id="CAA27058.1"/>
    </source>
</evidence>